<dbReference type="Proteomes" id="UP000015104">
    <property type="component" value="Unassembled WGS sequence"/>
</dbReference>
<name>T1K2R5_TETUR</name>
<feature type="transmembrane region" description="Helical" evidence="7">
    <location>
        <begin position="84"/>
        <end position="103"/>
    </location>
</feature>
<reference evidence="8" key="2">
    <citation type="submission" date="2015-06" db="UniProtKB">
        <authorList>
            <consortium name="EnsemblMetazoa"/>
        </authorList>
    </citation>
    <scope>IDENTIFICATION</scope>
</reference>
<evidence type="ECO:0000256" key="2">
    <source>
        <dbReference type="ARBA" id="ARBA00007965"/>
    </source>
</evidence>
<dbReference type="PIRSF" id="PIRSF016379">
    <property type="entry name" value="ENT"/>
    <property type="match status" value="1"/>
</dbReference>
<dbReference type="Pfam" id="PF01733">
    <property type="entry name" value="Nucleoside_tran"/>
    <property type="match status" value="1"/>
</dbReference>
<comment type="subcellular location">
    <subcellularLocation>
        <location evidence="1">Membrane</location>
        <topology evidence="1">Multi-pass membrane protein</topology>
    </subcellularLocation>
</comment>
<comment type="similarity">
    <text evidence="2">Belongs to the SLC29A/ENT transporter (TC 2.A.57) family.</text>
</comment>
<evidence type="ECO:0000256" key="1">
    <source>
        <dbReference type="ARBA" id="ARBA00004141"/>
    </source>
</evidence>
<accession>T1K2R5</accession>
<dbReference type="GO" id="GO:0005886">
    <property type="term" value="C:plasma membrane"/>
    <property type="evidence" value="ECO:0007669"/>
    <property type="project" value="TreeGrafter"/>
</dbReference>
<organism evidence="8 9">
    <name type="scientific">Tetranychus urticae</name>
    <name type="common">Two-spotted spider mite</name>
    <dbReference type="NCBI Taxonomy" id="32264"/>
    <lineage>
        <taxon>Eukaryota</taxon>
        <taxon>Metazoa</taxon>
        <taxon>Ecdysozoa</taxon>
        <taxon>Arthropoda</taxon>
        <taxon>Chelicerata</taxon>
        <taxon>Arachnida</taxon>
        <taxon>Acari</taxon>
        <taxon>Acariformes</taxon>
        <taxon>Trombidiformes</taxon>
        <taxon>Prostigmata</taxon>
        <taxon>Eleutherengona</taxon>
        <taxon>Raphignathae</taxon>
        <taxon>Tetranychoidea</taxon>
        <taxon>Tetranychidae</taxon>
        <taxon>Tetranychus</taxon>
    </lineage>
</organism>
<dbReference type="PANTHER" id="PTHR10332">
    <property type="entry name" value="EQUILIBRATIVE NUCLEOSIDE TRANSPORTER"/>
    <property type="match status" value="1"/>
</dbReference>
<dbReference type="PANTHER" id="PTHR10332:SF80">
    <property type="entry name" value="EQUILIBRATIVE NUCLEOSIDE TRANSPORTER 2, ISOFORM A"/>
    <property type="match status" value="1"/>
</dbReference>
<keyword evidence="9" id="KW-1185">Reference proteome</keyword>
<feature type="transmembrane region" description="Helical" evidence="7">
    <location>
        <begin position="51"/>
        <end position="72"/>
    </location>
</feature>
<dbReference type="HOGENOM" id="CLU_065584_0_0_1"/>
<feature type="transmembrane region" description="Helical" evidence="7">
    <location>
        <begin position="390"/>
        <end position="413"/>
    </location>
</feature>
<feature type="transmembrane region" description="Helical" evidence="7">
    <location>
        <begin position="315"/>
        <end position="333"/>
    </location>
</feature>
<evidence type="ECO:0008006" key="10">
    <source>
        <dbReference type="Google" id="ProtNLM"/>
    </source>
</evidence>
<feature type="transmembrane region" description="Helical" evidence="7">
    <location>
        <begin position="12"/>
        <end position="31"/>
    </location>
</feature>
<dbReference type="eggNOG" id="KOG1479">
    <property type="taxonomic scope" value="Eukaryota"/>
</dbReference>
<reference evidence="9" key="1">
    <citation type="submission" date="2011-08" db="EMBL/GenBank/DDBJ databases">
        <authorList>
            <person name="Rombauts S."/>
        </authorList>
    </citation>
    <scope>NUCLEOTIDE SEQUENCE</scope>
    <source>
        <strain evidence="9">London</strain>
    </source>
</reference>
<feature type="transmembrane region" description="Helical" evidence="7">
    <location>
        <begin position="109"/>
        <end position="128"/>
    </location>
</feature>
<evidence type="ECO:0000256" key="7">
    <source>
        <dbReference type="SAM" id="Phobius"/>
    </source>
</evidence>
<dbReference type="AlphaFoldDB" id="T1K2R5"/>
<proteinExistence type="inferred from homology"/>
<dbReference type="PRINTS" id="PR01130">
    <property type="entry name" value="DERENTRNSPRT"/>
</dbReference>
<keyword evidence="5 7" id="KW-1133">Transmembrane helix</keyword>
<evidence type="ECO:0000313" key="8">
    <source>
        <dbReference type="EnsemblMetazoa" id="tetur04g06030.1"/>
    </source>
</evidence>
<evidence type="ECO:0000256" key="5">
    <source>
        <dbReference type="ARBA" id="ARBA00022989"/>
    </source>
</evidence>
<dbReference type="EMBL" id="CAEY01001368">
    <property type="status" value="NOT_ANNOTATED_CDS"/>
    <property type="molecule type" value="Genomic_DNA"/>
</dbReference>
<feature type="transmembrane region" description="Helical" evidence="7">
    <location>
        <begin position="179"/>
        <end position="200"/>
    </location>
</feature>
<sequence>MDEPKDRFYSVWIILLIHGIGTLLPWNMFITANDVSKFTLLINSKNYANNYLAYAGLASKLPNLTFQLFNFFYTTRSGSINVRILVSLFVQLSMFALTIVLAFLDSSTWLNLFFILTMITIVVINMANGVYQSCLFGLAANLPSSYTNAILTGMNLSGTYSAIILIISITISPDQQTAAIFYFSTALVFLIICIATYYTLISTTYFNHFQNLDSSANDSIITSDNNNESTGTTESNAQAILKIWKIILLPSLNIFMLFFVSLSLFPGVLTALKPVNNLMPEKYFSPIVCFLLFNLFSVFGNIIARPIDQINYHPVRLTIPIVGRLLFIPFFMLCNSDPEKRQIAVYFDNDYYPIVGTIGLALTQGYYTSKAQIYLPKCVDPKYASVAGMVASFMIMIGILAGITFSPFINYLITIRW</sequence>
<evidence type="ECO:0000256" key="3">
    <source>
        <dbReference type="ARBA" id="ARBA00022448"/>
    </source>
</evidence>
<dbReference type="EnsemblMetazoa" id="tetur04g06030.1">
    <property type="protein sequence ID" value="tetur04g06030.1"/>
    <property type="gene ID" value="tetur04g06030"/>
</dbReference>
<evidence type="ECO:0000313" key="9">
    <source>
        <dbReference type="Proteomes" id="UP000015104"/>
    </source>
</evidence>
<dbReference type="InterPro" id="IPR002259">
    <property type="entry name" value="Eqnu_transpt"/>
</dbReference>
<protein>
    <recommendedName>
        <fullName evidence="10">Equilibrative nucleoside transporter 1</fullName>
    </recommendedName>
</protein>
<evidence type="ECO:0000256" key="4">
    <source>
        <dbReference type="ARBA" id="ARBA00022692"/>
    </source>
</evidence>
<feature type="transmembrane region" description="Helical" evidence="7">
    <location>
        <begin position="149"/>
        <end position="173"/>
    </location>
</feature>
<evidence type="ECO:0000256" key="6">
    <source>
        <dbReference type="ARBA" id="ARBA00023136"/>
    </source>
</evidence>
<dbReference type="SUPFAM" id="SSF103473">
    <property type="entry name" value="MFS general substrate transporter"/>
    <property type="match status" value="1"/>
</dbReference>
<keyword evidence="4 7" id="KW-0812">Transmembrane</keyword>
<keyword evidence="3" id="KW-0813">Transport</keyword>
<dbReference type="InterPro" id="IPR036259">
    <property type="entry name" value="MFS_trans_sf"/>
</dbReference>
<keyword evidence="6 7" id="KW-0472">Membrane</keyword>
<dbReference type="GO" id="GO:0005337">
    <property type="term" value="F:nucleoside transmembrane transporter activity"/>
    <property type="evidence" value="ECO:0007669"/>
    <property type="project" value="InterPro"/>
</dbReference>
<feature type="transmembrane region" description="Helical" evidence="7">
    <location>
        <begin position="246"/>
        <end position="271"/>
    </location>
</feature>
<feature type="transmembrane region" description="Helical" evidence="7">
    <location>
        <begin position="283"/>
        <end position="303"/>
    </location>
</feature>